<dbReference type="Proteomes" id="UP001163321">
    <property type="component" value="Chromosome 1"/>
</dbReference>
<proteinExistence type="predicted"/>
<dbReference type="EMBL" id="CM047580">
    <property type="protein sequence ID" value="KAI9921727.1"/>
    <property type="molecule type" value="Genomic_DNA"/>
</dbReference>
<gene>
    <name evidence="1" type="ORF">PsorP6_000287</name>
</gene>
<name>A0ACC0WSJ3_9STRA</name>
<reference evidence="1 2" key="1">
    <citation type="journal article" date="2022" name="bioRxiv">
        <title>The genome of the oomycete Peronosclerospora sorghi, a cosmopolitan pathogen of maize and sorghum, is inflated with dispersed pseudogenes.</title>
        <authorList>
            <person name="Fletcher K."/>
            <person name="Martin F."/>
            <person name="Isakeit T."/>
            <person name="Cavanaugh K."/>
            <person name="Magill C."/>
            <person name="Michelmore R."/>
        </authorList>
    </citation>
    <scope>NUCLEOTIDE SEQUENCE [LARGE SCALE GENOMIC DNA]</scope>
    <source>
        <strain evidence="1">P6</strain>
    </source>
</reference>
<protein>
    <submittedName>
        <fullName evidence="1">Uncharacterized protein</fullName>
    </submittedName>
</protein>
<evidence type="ECO:0000313" key="1">
    <source>
        <dbReference type="EMBL" id="KAI9921727.1"/>
    </source>
</evidence>
<organism evidence="1 2">
    <name type="scientific">Peronosclerospora sorghi</name>
    <dbReference type="NCBI Taxonomy" id="230839"/>
    <lineage>
        <taxon>Eukaryota</taxon>
        <taxon>Sar</taxon>
        <taxon>Stramenopiles</taxon>
        <taxon>Oomycota</taxon>
        <taxon>Peronosporomycetes</taxon>
        <taxon>Peronosporales</taxon>
        <taxon>Peronosporaceae</taxon>
        <taxon>Peronosclerospora</taxon>
    </lineage>
</organism>
<comment type="caution">
    <text evidence="1">The sequence shown here is derived from an EMBL/GenBank/DDBJ whole genome shotgun (WGS) entry which is preliminary data.</text>
</comment>
<evidence type="ECO:0000313" key="2">
    <source>
        <dbReference type="Proteomes" id="UP001163321"/>
    </source>
</evidence>
<sequence length="2245" mass="250210">MLNKSQLVSHRARNDRACNDGSESVNANVVWSMWYDHVGNQMDSSHAFVGEFNMNMNSSDSRFMNQFNSSNNSGELDLSGGLDFSSGLNLMTDTSMMIDGNSPTLTAGLIDFPDELNSPKAATNSSTSSNSNSMMMSFASAPMMSASTTSMTSTADAIPFPASLASEPLSNNGTSSSTSTGLEGINFMTSTTTSSVMGNHNSGMGLNMNMGVNMGMNMGTGMSINSMGMDMNSFGMNDTNPVMFNNMQQQINMMNRQGSYYMPQQQMQQQQHYMQMMQQQRQLNLQRQQQHKALLERQRQAQQQAQRTNQHVQQHAAQRNQQHMLAGNLGLTQMAAHSQLSGSNRSVTTGGDVSLNVSPARPQPQVSDQNAGSTSSATRPTWQTSADQALRKEMLAHIMRVLQNQRSNAPANWLQKLPEMAHRLEDECYRIAASREEYANTSTLQSRLRSIVRSAQTHQRNIGGNTMRQSGVSMQATLAKTRAPSSTSPGATIPFPGTHSVGPTSSTDVKSLTSQPIQMPPELQDPPSQVNTPVKTETTRMQPTHSGIDAVLSNRSMIGPGISPPTRHNDLQATPSSMTPSVNINASGSDLQADNSPASVARNKSAQIIWQFKAKAQQVTSALDKNQTKEYHNKLRLMVRQDVESAGSKEVLQRQQQRLLLLRHAMWCKSPEGMCTTTPSCGEMKRLWAHMGACRQTNACSYSHCISSKYVLSHFQQCTNPKCLVCQVVRYPVEVKEKNGALMLDADRALQQIIAASQRRQRMLAMKKQQEMQQESISLAMPAHLQQPQSCTKVATMNYQPPQQQNSIHSSIETNVNATGMVMPDGSNHSSSMPSTLSATGLNGMMGNVKVENVGPPPSAISDEQRQLQHIKQKLSGRSQEQLTAHCVKLEKWVEEIRARMNAIMNECRQLLHLSNSTQDPMQKTQYEAQVQEKRVLLKQLDVKFKQCRSQRNIVKLVIDERNATASMSSQSGAASTNAVVNYTTPMMQPIPIPAQMQQQDPLQHVPKSMTTAPLTSVKPSPDDLLGEEDIDAPKVDARLSVAGKPLEMPMYLQDTSATPVSVAAPLNTLTASLQSSSNLSLAGKGSRPSMSTNQTHWQAFGSYQPQNCKMETVPASSDVAVEKQNHSTSSDLATSSTQLQVKEEVAINPLTMNNSKLNAMMVEHRRMDASTTLPLPAGAVGTPKALIAIGRNEAKAGSVAAATPAPPASSEVPMSVLNELSNEDLASHIKSLVAGYNATVSPANLKKKLEVLLKGMMEHKFGWVFNTPVDPVALNIPNYFKIVRKPMDLGTVKKKLEVGVYKHTEEFAHDVRLTFQNAMQYNSEDQDVYSLAKDMLADFNGEMRKLVAEIDVDEKAARAKESSCRLCGVERMVFEPAVLYCNGECNSRIRRNCYYYTSADNKYHCCHQCFASLSDTIKHNEGRQYNKNELSRKKNDDVHEEPWVQCDKCERWVHQICALFNGKIDSEKKPQLVKTDSSQTTDDSEASSSPSSSAASSTSVTMTTTTVVKSSSSGLKGTIHSITTSPGSEFLCPECLLEHRKKEPEKYKVGRHAFSAKDLQRTKLSDFLERRIAKSLQREREDEAKWTQRDVKDVETAEGLTVRLVSNIEKQLVVRDKMFERYKDSHKYTSEHRFKSKCICMFQELDGVSVLLFGMYVHEFDEHEADCNSRRVYISYLDSVNYFKPPHLRTKVYHELLIAYFDFVKRRGFHTAHLWACPPLKGDDYILYCHPEAQKTPKSDRLRAWYVDMLVKAEEEGVVWQITNMYDDYWRNDNTPCVLPYFEGDYWVGLVEDLIEKLDAEKPKKLIHKRGAKSQKRKSSETKKTPSKKSKSKKAKRRKSASGGDVSGDEDDDDEVLEESSVPSCNRTLTVKSLDTPDRKLSDPLMQKLSEVIEPMKDDFLVVKLVPSCRVCNTTVVKGTLWRDLGAKTEYGLNPKVVQTALCDECFQKLKVVAISGSSAAHHRLETRLQALTKESVALPERCLDPDEMNDSEFFDTRQAFLSLCQGNHYQFDELRRAKHSSMMALYHLGNPNPNAYVYECNACTRDIVAGNRWHCHTCPDFDVCDACYAKEKHDHALEMVPTSGAGGGDAGTGGALGAGGASALTPEKRRLREQRAKNVRLHMQLLVHSSSCADGNCGSSNCEKMKELMRHGAQCKQRAYGGCTICRRVWALLQLHARQCRQYECKVPRCHDLREHVRKLQLQQQLMDDRRRAAVTQQYRQLQSERQQEQQKQARGDEPMSQT</sequence>
<keyword evidence="2" id="KW-1185">Reference proteome</keyword>
<accession>A0ACC0WSJ3</accession>